<comment type="function">
    <text evidence="5">May act as an export chaperone for the filament capping protein FliD.</text>
</comment>
<dbReference type="Pfam" id="PF05400">
    <property type="entry name" value="FliT"/>
    <property type="match status" value="1"/>
</dbReference>
<keyword evidence="3" id="KW-1005">Bacterial flagellum biogenesis</keyword>
<evidence type="ECO:0000313" key="10">
    <source>
        <dbReference type="Proteomes" id="UP000274033"/>
    </source>
</evidence>
<keyword evidence="8" id="KW-0175">Coiled coil</keyword>
<evidence type="ECO:0000256" key="1">
    <source>
        <dbReference type="ARBA" id="ARBA00004514"/>
    </source>
</evidence>
<keyword evidence="4" id="KW-0143">Chaperone</keyword>
<protein>
    <recommendedName>
        <fullName evidence="7">Flagellar protein FliT</fullName>
    </recommendedName>
</protein>
<keyword evidence="9" id="KW-0969">Cilium</keyword>
<dbReference type="AlphaFoldDB" id="A0A3N9UH95"/>
<evidence type="ECO:0000256" key="7">
    <source>
        <dbReference type="ARBA" id="ARBA00093797"/>
    </source>
</evidence>
<evidence type="ECO:0000256" key="5">
    <source>
        <dbReference type="ARBA" id="ARBA00093765"/>
    </source>
</evidence>
<evidence type="ECO:0000256" key="4">
    <source>
        <dbReference type="ARBA" id="ARBA00023186"/>
    </source>
</evidence>
<keyword evidence="2" id="KW-0963">Cytoplasm</keyword>
<comment type="similarity">
    <text evidence="6">Belongs to the bacillales FliT family.</text>
</comment>
<sequence>MDNLQQLLQLSAKLYQKLNDTVKGNERDSYIEEINQLLDQRGKLIEILQKEEIQLNAQNKTHAMLIELDQGIRNRLDCVMQEVKNDLKNLQNSKKSEKQYINPYASIRVMDGMYYDKKK</sequence>
<dbReference type="InterPro" id="IPR008622">
    <property type="entry name" value="FliT"/>
</dbReference>
<evidence type="ECO:0000256" key="2">
    <source>
        <dbReference type="ARBA" id="ARBA00022490"/>
    </source>
</evidence>
<evidence type="ECO:0000256" key="3">
    <source>
        <dbReference type="ARBA" id="ARBA00022795"/>
    </source>
</evidence>
<comment type="caution">
    <text evidence="9">The sequence shown here is derived from an EMBL/GenBank/DDBJ whole genome shotgun (WGS) entry which is preliminary data.</text>
</comment>
<dbReference type="EMBL" id="RRCT01000004">
    <property type="protein sequence ID" value="RQW75425.1"/>
    <property type="molecule type" value="Genomic_DNA"/>
</dbReference>
<keyword evidence="9" id="KW-0282">Flagellum</keyword>
<dbReference type="RefSeq" id="WP_124763727.1">
    <property type="nucleotide sequence ID" value="NZ_JAFBDY010000003.1"/>
</dbReference>
<proteinExistence type="inferred from homology"/>
<keyword evidence="9" id="KW-0966">Cell projection</keyword>
<feature type="coiled-coil region" evidence="8">
    <location>
        <begin position="73"/>
        <end position="100"/>
    </location>
</feature>
<comment type="subcellular location">
    <subcellularLocation>
        <location evidence="1">Cytoplasm</location>
        <location evidence="1">Cytosol</location>
    </subcellularLocation>
</comment>
<accession>A0A3N9UH95</accession>
<reference evidence="9 10" key="1">
    <citation type="journal article" date="2013" name="J. Microbiol.">
        <title>Lysinibacillus chungkukjangi sp. nov., isolated from Chungkukjang, Korean fermented soybean food.</title>
        <authorList>
            <person name="Kim S.J."/>
            <person name="Jang Y.H."/>
            <person name="Hamada M."/>
            <person name="Ahn J.H."/>
            <person name="Weon H.Y."/>
            <person name="Suzuki K."/>
            <person name="Whang K.S."/>
            <person name="Kwon S.W."/>
        </authorList>
    </citation>
    <scope>NUCLEOTIDE SEQUENCE [LARGE SCALE GENOMIC DNA]</scope>
    <source>
        <strain evidence="9 10">MCCC 1A12701</strain>
    </source>
</reference>
<dbReference type="Proteomes" id="UP000274033">
    <property type="component" value="Unassembled WGS sequence"/>
</dbReference>
<evidence type="ECO:0000313" key="9">
    <source>
        <dbReference type="EMBL" id="RQW75425.1"/>
    </source>
</evidence>
<name>A0A3N9UH95_9BACI</name>
<evidence type="ECO:0000256" key="6">
    <source>
        <dbReference type="ARBA" id="ARBA00093785"/>
    </source>
</evidence>
<gene>
    <name evidence="9" type="ORF">EBB45_06675</name>
</gene>
<dbReference type="OrthoDB" id="2353131at2"/>
<organism evidence="9 10">
    <name type="scientific">Lysinibacillus composti</name>
    <dbReference type="NCBI Taxonomy" id="720633"/>
    <lineage>
        <taxon>Bacteria</taxon>
        <taxon>Bacillati</taxon>
        <taxon>Bacillota</taxon>
        <taxon>Bacilli</taxon>
        <taxon>Bacillales</taxon>
        <taxon>Bacillaceae</taxon>
        <taxon>Lysinibacillus</taxon>
    </lineage>
</organism>
<keyword evidence="10" id="KW-1185">Reference proteome</keyword>
<evidence type="ECO:0000256" key="8">
    <source>
        <dbReference type="SAM" id="Coils"/>
    </source>
</evidence>